<evidence type="ECO:0000256" key="1">
    <source>
        <dbReference type="SAM" id="MobiDB-lite"/>
    </source>
</evidence>
<sequence length="29" mass="3449">MTKYKKNKTKKIYGSKKNKTKKIYGGKKK</sequence>
<evidence type="ECO:0000313" key="2">
    <source>
        <dbReference type="EMBL" id="QHU21509.1"/>
    </source>
</evidence>
<accession>A0A6C0KV92</accession>
<dbReference type="EMBL" id="MN740990">
    <property type="protein sequence ID" value="QHU21509.1"/>
    <property type="molecule type" value="Genomic_DNA"/>
</dbReference>
<name>A0A6C0KV92_9ZZZZ</name>
<reference evidence="2" key="1">
    <citation type="journal article" date="2020" name="Nature">
        <title>Giant virus diversity and host interactions through global metagenomics.</title>
        <authorList>
            <person name="Schulz F."/>
            <person name="Roux S."/>
            <person name="Paez-Espino D."/>
            <person name="Jungbluth S."/>
            <person name="Walsh D.A."/>
            <person name="Denef V.J."/>
            <person name="McMahon K.D."/>
            <person name="Konstantinidis K.T."/>
            <person name="Eloe-Fadrosh E.A."/>
            <person name="Kyrpides N.C."/>
            <person name="Woyke T."/>
        </authorList>
    </citation>
    <scope>NUCLEOTIDE SEQUENCE</scope>
    <source>
        <strain evidence="2">GVMAG-S-3300013094-109</strain>
    </source>
</reference>
<proteinExistence type="predicted"/>
<protein>
    <submittedName>
        <fullName evidence="2">Uncharacterized protein</fullName>
    </submittedName>
</protein>
<organism evidence="2">
    <name type="scientific">viral metagenome</name>
    <dbReference type="NCBI Taxonomy" id="1070528"/>
    <lineage>
        <taxon>unclassified sequences</taxon>
        <taxon>metagenomes</taxon>
        <taxon>organismal metagenomes</taxon>
    </lineage>
</organism>
<dbReference type="AlphaFoldDB" id="A0A6C0KV92"/>
<feature type="region of interest" description="Disordered" evidence="1">
    <location>
        <begin position="1"/>
        <end position="29"/>
    </location>
</feature>